<name>A0ABC8TJW2_9AQUA</name>
<dbReference type="Proteomes" id="UP001642360">
    <property type="component" value="Unassembled WGS sequence"/>
</dbReference>
<sequence>MENRTPTNQLSEEASSQLQEGINLLFSRWTALQMAVQNEWGGRDSRQRSQQFALDIFSCLTQSKGKLYIDDLENMLDEFMLSLNTEIDDGSIEEIAEKIMFMHEECLEGNFSSIVQLKEIAPPTSAALQFKQAVNEDDDSSSDDDEEDVPRKDDASEMVIDNPESQSSLSEKDMMIDEPRLSEVAEAEDGWTVVGSRRSRGRRN</sequence>
<dbReference type="AlphaFoldDB" id="A0ABC8TJW2"/>
<comment type="caution">
    <text evidence="4">The sequence shown here is derived from an EMBL/GenBank/DDBJ whole genome shotgun (WGS) entry which is preliminary data.</text>
</comment>
<evidence type="ECO:0000256" key="1">
    <source>
        <dbReference type="ARBA" id="ARBA00006524"/>
    </source>
</evidence>
<reference evidence="4 5" key="1">
    <citation type="submission" date="2024-02" db="EMBL/GenBank/DDBJ databases">
        <authorList>
            <person name="Vignale AGUSTIN F."/>
            <person name="Sosa J E."/>
            <person name="Modenutti C."/>
        </authorList>
    </citation>
    <scope>NUCLEOTIDE SEQUENCE [LARGE SCALE GENOMIC DNA]</scope>
</reference>
<accession>A0ABC8TJW2</accession>
<dbReference type="InterPro" id="IPR019398">
    <property type="entry name" value="Pre-rRNA_process_TSR2"/>
</dbReference>
<organism evidence="4 5">
    <name type="scientific">Ilex paraguariensis</name>
    <name type="common">yerba mate</name>
    <dbReference type="NCBI Taxonomy" id="185542"/>
    <lineage>
        <taxon>Eukaryota</taxon>
        <taxon>Viridiplantae</taxon>
        <taxon>Streptophyta</taxon>
        <taxon>Embryophyta</taxon>
        <taxon>Tracheophyta</taxon>
        <taxon>Spermatophyta</taxon>
        <taxon>Magnoliopsida</taxon>
        <taxon>eudicotyledons</taxon>
        <taxon>Gunneridae</taxon>
        <taxon>Pentapetalae</taxon>
        <taxon>asterids</taxon>
        <taxon>campanulids</taxon>
        <taxon>Aquifoliales</taxon>
        <taxon>Aquifoliaceae</taxon>
        <taxon>Ilex</taxon>
    </lineage>
</organism>
<keyword evidence="2" id="KW-0698">rRNA processing</keyword>
<feature type="compositionally biased region" description="Acidic residues" evidence="3">
    <location>
        <begin position="135"/>
        <end position="148"/>
    </location>
</feature>
<keyword evidence="5" id="KW-1185">Reference proteome</keyword>
<feature type="region of interest" description="Disordered" evidence="3">
    <location>
        <begin position="133"/>
        <end position="204"/>
    </location>
</feature>
<comment type="similarity">
    <text evidence="1">Belongs to the TSR2 family.</text>
</comment>
<protein>
    <recommendedName>
        <fullName evidence="6">Pre-rRNA-processing protein TSR2</fullName>
    </recommendedName>
</protein>
<evidence type="ECO:0000256" key="2">
    <source>
        <dbReference type="ARBA" id="ARBA00022552"/>
    </source>
</evidence>
<proteinExistence type="inferred from homology"/>
<gene>
    <name evidence="4" type="ORF">ILEXP_LOCUS37454</name>
</gene>
<dbReference type="PANTHER" id="PTHR21250">
    <property type="entry name" value="PRE-RRNA-PROCESSING PROTEIN TSR2 HOMOLOG"/>
    <property type="match status" value="1"/>
</dbReference>
<evidence type="ECO:0008006" key="6">
    <source>
        <dbReference type="Google" id="ProtNLM"/>
    </source>
</evidence>
<evidence type="ECO:0000313" key="5">
    <source>
        <dbReference type="Proteomes" id="UP001642360"/>
    </source>
</evidence>
<dbReference type="Pfam" id="PF10273">
    <property type="entry name" value="WGG"/>
    <property type="match status" value="1"/>
</dbReference>
<dbReference type="GO" id="GO:0006364">
    <property type="term" value="P:rRNA processing"/>
    <property type="evidence" value="ECO:0007669"/>
    <property type="project" value="UniProtKB-KW"/>
</dbReference>
<feature type="compositionally biased region" description="Basic and acidic residues" evidence="3">
    <location>
        <begin position="170"/>
        <end position="183"/>
    </location>
</feature>
<evidence type="ECO:0000313" key="4">
    <source>
        <dbReference type="EMBL" id="CAK9168121.1"/>
    </source>
</evidence>
<dbReference type="EMBL" id="CAUOFW020005013">
    <property type="protein sequence ID" value="CAK9168121.1"/>
    <property type="molecule type" value="Genomic_DNA"/>
</dbReference>
<evidence type="ECO:0000256" key="3">
    <source>
        <dbReference type="SAM" id="MobiDB-lite"/>
    </source>
</evidence>